<evidence type="ECO:0000256" key="9">
    <source>
        <dbReference type="ARBA" id="ARBA00023049"/>
    </source>
</evidence>
<dbReference type="HOGENOM" id="CLU_053281_0_0_6"/>
<dbReference type="RefSeq" id="WP_014780714.1">
    <property type="nucleotide sequence ID" value="NC_018012.1"/>
</dbReference>
<evidence type="ECO:0000313" key="14">
    <source>
        <dbReference type="EMBL" id="AFL76344.1"/>
    </source>
</evidence>
<evidence type="ECO:0000259" key="13">
    <source>
        <dbReference type="Pfam" id="PF01435"/>
    </source>
</evidence>
<evidence type="ECO:0000256" key="1">
    <source>
        <dbReference type="ARBA" id="ARBA00004651"/>
    </source>
</evidence>
<evidence type="ECO:0000256" key="5">
    <source>
        <dbReference type="ARBA" id="ARBA00022723"/>
    </source>
</evidence>
<dbReference type="OrthoDB" id="5918848at2"/>
<keyword evidence="2" id="KW-1003">Cell membrane</keyword>
<keyword evidence="4 12" id="KW-0812">Transmembrane</keyword>
<keyword evidence="7 11" id="KW-0862">Zinc</keyword>
<keyword evidence="15" id="KW-1185">Reference proteome</keyword>
<dbReference type="Proteomes" id="UP000006062">
    <property type="component" value="Chromosome"/>
</dbReference>
<dbReference type="EMBL" id="CP003154">
    <property type="protein sequence ID" value="AFL76344.1"/>
    <property type="molecule type" value="Genomic_DNA"/>
</dbReference>
<feature type="domain" description="Peptidase M48" evidence="13">
    <location>
        <begin position="71"/>
        <end position="146"/>
    </location>
</feature>
<gene>
    <name evidence="14" type="ordered locus">Thivi_4550</name>
</gene>
<dbReference type="InterPro" id="IPR045584">
    <property type="entry name" value="Pilin-like"/>
</dbReference>
<protein>
    <submittedName>
        <fullName evidence="14">Zn-dependent protease with chaperone function</fullName>
    </submittedName>
</protein>
<dbReference type="STRING" id="765911.Thivi_4550"/>
<dbReference type="GO" id="GO:0005886">
    <property type="term" value="C:plasma membrane"/>
    <property type="evidence" value="ECO:0007669"/>
    <property type="project" value="UniProtKB-SubCell"/>
</dbReference>
<keyword evidence="3 11" id="KW-0645">Protease</keyword>
<keyword evidence="6 11" id="KW-0378">Hydrolase</keyword>
<dbReference type="GO" id="GO:0006508">
    <property type="term" value="P:proteolysis"/>
    <property type="evidence" value="ECO:0007669"/>
    <property type="project" value="UniProtKB-KW"/>
</dbReference>
<dbReference type="GO" id="GO:0004222">
    <property type="term" value="F:metalloendopeptidase activity"/>
    <property type="evidence" value="ECO:0007669"/>
    <property type="project" value="InterPro"/>
</dbReference>
<dbReference type="Gene3D" id="3.30.700.10">
    <property type="entry name" value="Glycoprotein, Type 4 Pilin"/>
    <property type="match status" value="1"/>
</dbReference>
<keyword evidence="5" id="KW-0479">Metal-binding</keyword>
<evidence type="ECO:0000313" key="15">
    <source>
        <dbReference type="Proteomes" id="UP000006062"/>
    </source>
</evidence>
<evidence type="ECO:0000256" key="11">
    <source>
        <dbReference type="RuleBase" id="RU003983"/>
    </source>
</evidence>
<comment type="cofactor">
    <cofactor evidence="11">
        <name>Zn(2+)</name>
        <dbReference type="ChEBI" id="CHEBI:29105"/>
    </cofactor>
    <text evidence="11">Binds 1 zinc ion per subunit.</text>
</comment>
<dbReference type="GO" id="GO:0046872">
    <property type="term" value="F:metal ion binding"/>
    <property type="evidence" value="ECO:0007669"/>
    <property type="project" value="UniProtKB-KW"/>
</dbReference>
<dbReference type="AlphaFoldDB" id="I3YH76"/>
<dbReference type="PANTHER" id="PTHR43221:SF1">
    <property type="entry name" value="PROTEASE HTPX"/>
    <property type="match status" value="1"/>
</dbReference>
<name>I3YH76_THIV6</name>
<evidence type="ECO:0000256" key="8">
    <source>
        <dbReference type="ARBA" id="ARBA00022989"/>
    </source>
</evidence>
<dbReference type="eggNOG" id="COG0501">
    <property type="taxonomic scope" value="Bacteria"/>
</dbReference>
<dbReference type="KEGG" id="tvi:Thivi_4550"/>
<dbReference type="Gene3D" id="3.30.2010.10">
    <property type="entry name" value="Metalloproteases ('zincins'), catalytic domain"/>
    <property type="match status" value="1"/>
</dbReference>
<sequence length="392" mass="42880">MDTFIYPREITLSRITLVLGLLAWAIIVVGTIGIALIYVLLLFIGYLFAQSAFISWIKGNGVRLSAEQLPDLYASYETCCTRLDMKERPEAYLLQGEGMLNAFATRFLGRDFVVLLSSTVDAMAQHPDGVNFYIGHELGHIRRKHLTGWKWRAPVLWLPLLGAAYSRAREYTCDRHGAACCGSPEQAARALGALAAGSERWRDLHLAGFSAQTARTREFWMSFHELINGYPWLCKRAQAILQPETAMPSRHPLAWPLALLVPNTGAGASGLLIMVAMIGILAAIAIPAYQDYLTRVQTSAAWQDSSPIRDALASHYEQQRSVPDSLESVGLATTLPNGSDLSLNGENMVLSIALPVGEMLLVPSDNEGAIIWECQAGAGLKPNALPSSCRQP</sequence>
<dbReference type="InterPro" id="IPR050083">
    <property type="entry name" value="HtpX_protease"/>
</dbReference>
<organism evidence="14 15">
    <name type="scientific">Thiocystis violascens (strain ATCC 17096 / DSM 198 / 6111)</name>
    <name type="common">Chromatium violascens</name>
    <dbReference type="NCBI Taxonomy" id="765911"/>
    <lineage>
        <taxon>Bacteria</taxon>
        <taxon>Pseudomonadati</taxon>
        <taxon>Pseudomonadota</taxon>
        <taxon>Gammaproteobacteria</taxon>
        <taxon>Chromatiales</taxon>
        <taxon>Chromatiaceae</taxon>
        <taxon>Thiocystis</taxon>
    </lineage>
</organism>
<dbReference type="eggNOG" id="COG4969">
    <property type="taxonomic scope" value="Bacteria"/>
</dbReference>
<evidence type="ECO:0000256" key="2">
    <source>
        <dbReference type="ARBA" id="ARBA00022475"/>
    </source>
</evidence>
<evidence type="ECO:0000256" key="6">
    <source>
        <dbReference type="ARBA" id="ARBA00022801"/>
    </source>
</evidence>
<evidence type="ECO:0000256" key="12">
    <source>
        <dbReference type="SAM" id="Phobius"/>
    </source>
</evidence>
<accession>I3YH76</accession>
<keyword evidence="8 12" id="KW-1133">Transmembrane helix</keyword>
<evidence type="ECO:0000256" key="3">
    <source>
        <dbReference type="ARBA" id="ARBA00022670"/>
    </source>
</evidence>
<evidence type="ECO:0000256" key="4">
    <source>
        <dbReference type="ARBA" id="ARBA00022692"/>
    </source>
</evidence>
<reference evidence="14 15" key="1">
    <citation type="submission" date="2012-06" db="EMBL/GenBank/DDBJ databases">
        <title>Complete sequence of Thiocystis violascens DSM 198.</title>
        <authorList>
            <consortium name="US DOE Joint Genome Institute"/>
            <person name="Lucas S."/>
            <person name="Han J."/>
            <person name="Lapidus A."/>
            <person name="Cheng J.-F."/>
            <person name="Goodwin L."/>
            <person name="Pitluck S."/>
            <person name="Peters L."/>
            <person name="Ovchinnikova G."/>
            <person name="Teshima H."/>
            <person name="Detter J.C."/>
            <person name="Han C."/>
            <person name="Tapia R."/>
            <person name="Land M."/>
            <person name="Hauser L."/>
            <person name="Kyrpides N."/>
            <person name="Ivanova N."/>
            <person name="Pagani I."/>
            <person name="Vogl K."/>
            <person name="Liu Z."/>
            <person name="Frigaard N.-U."/>
            <person name="Bryant D."/>
            <person name="Woyke T."/>
        </authorList>
    </citation>
    <scope>NUCLEOTIDE SEQUENCE [LARGE SCALE GENOMIC DNA]</scope>
    <source>
        <strain evidence="15">ATCC 17096 / DSM 198 / 6111</strain>
    </source>
</reference>
<feature type="transmembrane region" description="Helical" evidence="12">
    <location>
        <begin position="266"/>
        <end position="289"/>
    </location>
</feature>
<dbReference type="SUPFAM" id="SSF54523">
    <property type="entry name" value="Pili subunits"/>
    <property type="match status" value="1"/>
</dbReference>
<dbReference type="InterPro" id="IPR001915">
    <property type="entry name" value="Peptidase_M48"/>
</dbReference>
<proteinExistence type="inferred from homology"/>
<dbReference type="PANTHER" id="PTHR43221">
    <property type="entry name" value="PROTEASE HTPX"/>
    <property type="match status" value="1"/>
</dbReference>
<evidence type="ECO:0000256" key="10">
    <source>
        <dbReference type="ARBA" id="ARBA00023136"/>
    </source>
</evidence>
<feature type="transmembrane region" description="Helical" evidence="12">
    <location>
        <begin position="21"/>
        <end position="48"/>
    </location>
</feature>
<keyword evidence="9 11" id="KW-0482">Metalloprotease</keyword>
<keyword evidence="10 12" id="KW-0472">Membrane</keyword>
<comment type="similarity">
    <text evidence="11">Belongs to the peptidase M48 family.</text>
</comment>
<dbReference type="Pfam" id="PF01435">
    <property type="entry name" value="Peptidase_M48"/>
    <property type="match status" value="1"/>
</dbReference>
<dbReference type="CDD" id="cd07325">
    <property type="entry name" value="M48_Ste24p_like"/>
    <property type="match status" value="1"/>
</dbReference>
<comment type="subcellular location">
    <subcellularLocation>
        <location evidence="1">Cell membrane</location>
        <topology evidence="1">Multi-pass membrane protein</topology>
    </subcellularLocation>
</comment>
<evidence type="ECO:0000256" key="7">
    <source>
        <dbReference type="ARBA" id="ARBA00022833"/>
    </source>
</evidence>